<comment type="similarity">
    <text evidence="1 4">Belongs to the patatin family.</text>
</comment>
<proteinExistence type="inferred from homology"/>
<name>A0A4V3WQW2_CAMSN</name>
<feature type="short sequence motif" description="GXSXG" evidence="3">
    <location>
        <begin position="67"/>
        <end position="71"/>
    </location>
</feature>
<dbReference type="GO" id="GO:0016042">
    <property type="term" value="P:lipid catabolic process"/>
    <property type="evidence" value="ECO:0007669"/>
    <property type="project" value="UniProtKB-KW"/>
</dbReference>
<dbReference type="AlphaFoldDB" id="A0A4V3WQW2"/>
<organism evidence="6 7">
    <name type="scientific">Camellia sinensis var. sinensis</name>
    <name type="common">China tea</name>
    <dbReference type="NCBI Taxonomy" id="542762"/>
    <lineage>
        <taxon>Eukaryota</taxon>
        <taxon>Viridiplantae</taxon>
        <taxon>Streptophyta</taxon>
        <taxon>Embryophyta</taxon>
        <taxon>Tracheophyta</taxon>
        <taxon>Spermatophyta</taxon>
        <taxon>Magnoliopsida</taxon>
        <taxon>eudicotyledons</taxon>
        <taxon>Gunneridae</taxon>
        <taxon>Pentapetalae</taxon>
        <taxon>asterids</taxon>
        <taxon>Ericales</taxon>
        <taxon>Theaceae</taxon>
        <taxon>Camellia</taxon>
    </lineage>
</organism>
<dbReference type="GO" id="GO:0047372">
    <property type="term" value="F:monoacylglycerol lipase activity"/>
    <property type="evidence" value="ECO:0007669"/>
    <property type="project" value="TreeGrafter"/>
</dbReference>
<dbReference type="STRING" id="542762.A0A4V3WQW2"/>
<accession>A0A4V3WQW2</accession>
<evidence type="ECO:0000256" key="2">
    <source>
        <dbReference type="ARBA" id="ARBA00023098"/>
    </source>
</evidence>
<protein>
    <recommendedName>
        <fullName evidence="4">Patatin</fullName>
        <ecNumber evidence="4">3.1.1.-</ecNumber>
    </recommendedName>
</protein>
<keyword evidence="7" id="KW-1185">Reference proteome</keyword>
<evidence type="ECO:0000256" key="3">
    <source>
        <dbReference type="PROSITE-ProRule" id="PRU01161"/>
    </source>
</evidence>
<evidence type="ECO:0000256" key="1">
    <source>
        <dbReference type="ARBA" id="ARBA00010240"/>
    </source>
</evidence>
<dbReference type="GO" id="GO:0004620">
    <property type="term" value="F:phospholipase activity"/>
    <property type="evidence" value="ECO:0007669"/>
    <property type="project" value="TreeGrafter"/>
</dbReference>
<feature type="short sequence motif" description="GXGXXG" evidence="3">
    <location>
        <begin position="17"/>
        <end position="22"/>
    </location>
</feature>
<evidence type="ECO:0000259" key="5">
    <source>
        <dbReference type="PROSITE" id="PS51635"/>
    </source>
</evidence>
<sequence length="296" mass="32436">MGNLFSKRQVTILSIDGGGIRGVIPLKVLQFLEDELEILENGNKQKQEGEASSKKVRLADYFDVIAGTSAGALITSLLALPESIEIDASKQIVGQLPRPRTAEEITELLCDKGPIIFEKETSKQVDGTTTSNQTNKAALDFVDRIKKKCHDILESAEKKVEAAIKAVVDTVYTGEHLNEVAGELLGKDTLLKDLSTNIVIPTYDVNKLRGRTILTGGIVDWLFGLEAIVALKIKTPPLVDVFFGVSEDVADIMTSYALGERNLRRNYLRIQECKIGPQLVGGPKPDRSPRQAWPDP</sequence>
<evidence type="ECO:0000313" key="7">
    <source>
        <dbReference type="Proteomes" id="UP000306102"/>
    </source>
</evidence>
<dbReference type="Gene3D" id="3.40.1090.10">
    <property type="entry name" value="Cytosolic phospholipase A2 catalytic domain"/>
    <property type="match status" value="1"/>
</dbReference>
<keyword evidence="2 4" id="KW-0443">Lipid metabolism</keyword>
<feature type="domain" description="PNPLA" evidence="5">
    <location>
        <begin position="13"/>
        <end position="258"/>
    </location>
</feature>
<comment type="caution">
    <text evidence="3">Lacks conserved residue(s) required for the propagation of feature annotation.</text>
</comment>
<keyword evidence="4" id="KW-0378">Hydrolase</keyword>
<dbReference type="EMBL" id="SDRB02001176">
    <property type="protein sequence ID" value="THG21867.1"/>
    <property type="molecule type" value="Genomic_DNA"/>
</dbReference>
<dbReference type="PANTHER" id="PTHR32176">
    <property type="entry name" value="XYLOSE ISOMERASE"/>
    <property type="match status" value="1"/>
</dbReference>
<dbReference type="PANTHER" id="PTHR32176:SF120">
    <property type="entry name" value="PATATIN"/>
    <property type="match status" value="1"/>
</dbReference>
<dbReference type="EC" id="3.1.1.-" evidence="4"/>
<comment type="caution">
    <text evidence="6">The sequence shown here is derived from an EMBL/GenBank/DDBJ whole genome shotgun (WGS) entry which is preliminary data.</text>
</comment>
<gene>
    <name evidence="6" type="ORF">TEA_021207</name>
</gene>
<dbReference type="SUPFAM" id="SSF52151">
    <property type="entry name" value="FabD/lysophospholipase-like"/>
    <property type="match status" value="1"/>
</dbReference>
<comment type="domain">
    <text evidence="4">The nitrogen atoms of the two glycine residues in the GGXR motif define the oxyanion hole, and stabilize the oxyanion that forms during the nucleophilic attack by the catalytic serine during substrate cleavage.</text>
</comment>
<dbReference type="InterPro" id="IPR016035">
    <property type="entry name" value="Acyl_Trfase/lysoPLipase"/>
</dbReference>
<dbReference type="InterPro" id="IPR002641">
    <property type="entry name" value="PNPLA_dom"/>
</dbReference>
<dbReference type="Pfam" id="PF01734">
    <property type="entry name" value="Patatin"/>
    <property type="match status" value="1"/>
</dbReference>
<dbReference type="Proteomes" id="UP000306102">
    <property type="component" value="Unassembled WGS sequence"/>
</dbReference>
<keyword evidence="4" id="KW-0442">Lipid degradation</keyword>
<evidence type="ECO:0000313" key="6">
    <source>
        <dbReference type="EMBL" id="THG21867.1"/>
    </source>
</evidence>
<dbReference type="PROSITE" id="PS51635">
    <property type="entry name" value="PNPLA"/>
    <property type="match status" value="1"/>
</dbReference>
<reference evidence="6 7" key="1">
    <citation type="journal article" date="2018" name="Proc. Natl. Acad. Sci. U.S.A.">
        <title>Draft genome sequence of Camellia sinensis var. sinensis provides insights into the evolution of the tea genome and tea quality.</title>
        <authorList>
            <person name="Wei C."/>
            <person name="Yang H."/>
            <person name="Wang S."/>
            <person name="Zhao J."/>
            <person name="Liu C."/>
            <person name="Gao L."/>
            <person name="Xia E."/>
            <person name="Lu Y."/>
            <person name="Tai Y."/>
            <person name="She G."/>
            <person name="Sun J."/>
            <person name="Cao H."/>
            <person name="Tong W."/>
            <person name="Gao Q."/>
            <person name="Li Y."/>
            <person name="Deng W."/>
            <person name="Jiang X."/>
            <person name="Wang W."/>
            <person name="Chen Q."/>
            <person name="Zhang S."/>
            <person name="Li H."/>
            <person name="Wu J."/>
            <person name="Wang P."/>
            <person name="Li P."/>
            <person name="Shi C."/>
            <person name="Zheng F."/>
            <person name="Jian J."/>
            <person name="Huang B."/>
            <person name="Shan D."/>
            <person name="Shi M."/>
            <person name="Fang C."/>
            <person name="Yue Y."/>
            <person name="Li F."/>
            <person name="Li D."/>
            <person name="Wei S."/>
            <person name="Han B."/>
            <person name="Jiang C."/>
            <person name="Yin Y."/>
            <person name="Xia T."/>
            <person name="Zhang Z."/>
            <person name="Bennetzen J.L."/>
            <person name="Zhao S."/>
            <person name="Wan X."/>
        </authorList>
    </citation>
    <scope>NUCLEOTIDE SEQUENCE [LARGE SCALE GENOMIC DNA]</scope>
    <source>
        <strain evidence="7">cv. Shuchazao</strain>
        <tissue evidence="6">Leaf</tissue>
    </source>
</reference>
<evidence type="ECO:0000256" key="4">
    <source>
        <dbReference type="RuleBase" id="RU361262"/>
    </source>
</evidence>
<comment type="function">
    <text evidence="4">Lipolytic acyl hydrolase (LAH).</text>
</comment>